<dbReference type="GO" id="GO:0003824">
    <property type="term" value="F:catalytic activity"/>
    <property type="evidence" value="ECO:0007669"/>
    <property type="project" value="UniProtKB-ARBA"/>
</dbReference>
<dbReference type="SUPFAM" id="SSF53474">
    <property type="entry name" value="alpha/beta-Hydrolases"/>
    <property type="match status" value="1"/>
</dbReference>
<reference evidence="2 3" key="1">
    <citation type="submission" date="2018-08" db="EMBL/GenBank/DDBJ databases">
        <title>Sequencing the genomes of 1000 actinobacteria strains.</title>
        <authorList>
            <person name="Klenk H.-P."/>
        </authorList>
    </citation>
    <scope>NUCLEOTIDE SEQUENCE [LARGE SCALE GENOMIC DNA]</scope>
    <source>
        <strain evidence="2 3">DSM 44099</strain>
    </source>
</reference>
<dbReference type="GO" id="GO:0016020">
    <property type="term" value="C:membrane"/>
    <property type="evidence" value="ECO:0007669"/>
    <property type="project" value="TreeGrafter"/>
</dbReference>
<dbReference type="Gene3D" id="3.40.50.1820">
    <property type="entry name" value="alpha/beta hydrolase"/>
    <property type="match status" value="1"/>
</dbReference>
<proteinExistence type="predicted"/>
<dbReference type="Proteomes" id="UP000256913">
    <property type="component" value="Unassembled WGS sequence"/>
</dbReference>
<gene>
    <name evidence="2" type="ORF">DFJ67_7728</name>
</gene>
<dbReference type="PANTHER" id="PTHR43798:SF33">
    <property type="entry name" value="HYDROLASE, PUTATIVE (AFU_ORTHOLOGUE AFUA_2G14860)-RELATED"/>
    <property type="match status" value="1"/>
</dbReference>
<dbReference type="PRINTS" id="PR00111">
    <property type="entry name" value="ABHYDROLASE"/>
</dbReference>
<dbReference type="EMBL" id="QUMQ01000001">
    <property type="protein sequence ID" value="REG01643.1"/>
    <property type="molecule type" value="Genomic_DNA"/>
</dbReference>
<evidence type="ECO:0000313" key="2">
    <source>
        <dbReference type="EMBL" id="REG01643.1"/>
    </source>
</evidence>
<dbReference type="InterPro" id="IPR029058">
    <property type="entry name" value="AB_hydrolase_fold"/>
</dbReference>
<dbReference type="Pfam" id="PF12697">
    <property type="entry name" value="Abhydrolase_6"/>
    <property type="match status" value="1"/>
</dbReference>
<feature type="domain" description="AB hydrolase-1" evidence="1">
    <location>
        <begin position="15"/>
        <end position="250"/>
    </location>
</feature>
<sequence>MTSLFFTRRGSGPPLVLLHGIGHHWRAWEPVLDQLAAHHDVIAVDLPGFGRSPLLPDDFAGMPSLVSALASFFTSLGLGRPHVAGNSLGGALALELAAAGHVASATALSPAGFASAGQLRYAVVVLTAHRLVSRLPTPVVRTVMRSSRLRSLAFGMLLSRPGRITLERCLADTAALRDGVAFRAVARASRGYAFSGAPTVPVTIGWGTRDLILRYRQAAVARRGLPHARHVDLPGCGHVPMSDDPDLVADLILATTGALPPPAGGL</sequence>
<accession>A0A3D9ZYG7</accession>
<dbReference type="AlphaFoldDB" id="A0A3D9ZYG7"/>
<evidence type="ECO:0000313" key="3">
    <source>
        <dbReference type="Proteomes" id="UP000256913"/>
    </source>
</evidence>
<evidence type="ECO:0000259" key="1">
    <source>
        <dbReference type="Pfam" id="PF12697"/>
    </source>
</evidence>
<dbReference type="PANTHER" id="PTHR43798">
    <property type="entry name" value="MONOACYLGLYCEROL LIPASE"/>
    <property type="match status" value="1"/>
</dbReference>
<dbReference type="InterPro" id="IPR050266">
    <property type="entry name" value="AB_hydrolase_sf"/>
</dbReference>
<dbReference type="RefSeq" id="WP_239097564.1">
    <property type="nucleotide sequence ID" value="NZ_BONB01000078.1"/>
</dbReference>
<keyword evidence="3" id="KW-1185">Reference proteome</keyword>
<protein>
    <submittedName>
        <fullName evidence="2">Pimeloyl-ACP methyl ester carboxylesterase</fullName>
    </submittedName>
</protein>
<organism evidence="2 3">
    <name type="scientific">Asanoa ferruginea</name>
    <dbReference type="NCBI Taxonomy" id="53367"/>
    <lineage>
        <taxon>Bacteria</taxon>
        <taxon>Bacillati</taxon>
        <taxon>Actinomycetota</taxon>
        <taxon>Actinomycetes</taxon>
        <taxon>Micromonosporales</taxon>
        <taxon>Micromonosporaceae</taxon>
        <taxon>Asanoa</taxon>
    </lineage>
</organism>
<comment type="caution">
    <text evidence="2">The sequence shown here is derived from an EMBL/GenBank/DDBJ whole genome shotgun (WGS) entry which is preliminary data.</text>
</comment>
<name>A0A3D9ZYG7_9ACTN</name>
<dbReference type="InterPro" id="IPR000073">
    <property type="entry name" value="AB_hydrolase_1"/>
</dbReference>